<accession>A0A835NRH2</accession>
<evidence type="ECO:0000256" key="6">
    <source>
        <dbReference type="ARBA" id="ARBA00023180"/>
    </source>
</evidence>
<keyword evidence="14" id="KW-1185">Reference proteome</keyword>
<evidence type="ECO:0000256" key="2">
    <source>
        <dbReference type="ARBA" id="ARBA00006840"/>
    </source>
</evidence>
<evidence type="ECO:0000313" key="14">
    <source>
        <dbReference type="Proteomes" id="UP000618051"/>
    </source>
</evidence>
<dbReference type="InterPro" id="IPR048232">
    <property type="entry name" value="TSN6/7_LEL"/>
</dbReference>
<dbReference type="PROSITE" id="PS00421">
    <property type="entry name" value="TM4_1"/>
    <property type="match status" value="1"/>
</dbReference>
<reference evidence="13 14" key="2">
    <citation type="journal article" date="2021" name="J. Hered.">
        <title>Feather Gene Expression Elucidates the Developmental Basis of Plumage Iridescence in African Starlings.</title>
        <authorList>
            <person name="Rubenstein D.R."/>
            <person name="Corvelo A."/>
            <person name="MacManes M.D."/>
            <person name="Maia R."/>
            <person name="Narzisi G."/>
            <person name="Rousaki A."/>
            <person name="Vandenabeele P."/>
            <person name="Shawkey M.D."/>
            <person name="Solomon J."/>
        </authorList>
    </citation>
    <scope>NUCLEOTIDE SEQUENCE [LARGE SCALE GENOMIC DNA]</scope>
    <source>
        <strain evidence="13">SS15</strain>
    </source>
</reference>
<evidence type="ECO:0000256" key="11">
    <source>
        <dbReference type="SAM" id="Phobius"/>
    </source>
</evidence>
<dbReference type="InterPro" id="IPR018503">
    <property type="entry name" value="Tetraspanin_CS"/>
</dbReference>
<feature type="region of interest" description="Disordered" evidence="10">
    <location>
        <begin position="1"/>
        <end position="30"/>
    </location>
</feature>
<organism evidence="12">
    <name type="scientific">Lamprotornis superbus</name>
    <dbReference type="NCBI Taxonomy" id="245042"/>
    <lineage>
        <taxon>Eukaryota</taxon>
        <taxon>Metazoa</taxon>
        <taxon>Chordata</taxon>
        <taxon>Craniata</taxon>
        <taxon>Vertebrata</taxon>
        <taxon>Euteleostomi</taxon>
        <taxon>Archelosauria</taxon>
        <taxon>Archosauria</taxon>
        <taxon>Dinosauria</taxon>
        <taxon>Saurischia</taxon>
        <taxon>Theropoda</taxon>
        <taxon>Coelurosauria</taxon>
        <taxon>Aves</taxon>
        <taxon>Neognathae</taxon>
        <taxon>Neoaves</taxon>
        <taxon>Telluraves</taxon>
        <taxon>Australaves</taxon>
        <taxon>Passeriformes</taxon>
        <taxon>Sturnidae</taxon>
        <taxon>Lamprotornis</taxon>
    </lineage>
</organism>
<reference evidence="12" key="1">
    <citation type="submission" date="2020-10" db="EMBL/GenBank/DDBJ databases">
        <title>Feather gene expression reveals the developmental basis of iridescence in African starlings.</title>
        <authorList>
            <person name="Rubenstein D.R."/>
        </authorList>
    </citation>
    <scope>NUCLEOTIDE SEQUENCE</scope>
    <source>
        <strain evidence="12">SS15</strain>
        <tissue evidence="12">Liver</tissue>
    </source>
</reference>
<evidence type="ECO:0000256" key="7">
    <source>
        <dbReference type="ARBA" id="ARBA00056010"/>
    </source>
</evidence>
<dbReference type="PANTHER" id="PTHR19282">
    <property type="entry name" value="TETRASPANIN"/>
    <property type="match status" value="1"/>
</dbReference>
<keyword evidence="6" id="KW-0325">Glycoprotein</keyword>
<dbReference type="EMBL" id="JADDUC010000079">
    <property type="protein sequence ID" value="KAG0119770.1"/>
    <property type="molecule type" value="Genomic_DNA"/>
</dbReference>
<dbReference type="Pfam" id="PF00335">
    <property type="entry name" value="Tetraspanin"/>
    <property type="match status" value="1"/>
</dbReference>
<feature type="region of interest" description="Disordered" evidence="10">
    <location>
        <begin position="317"/>
        <end position="349"/>
    </location>
</feature>
<keyword evidence="4 11" id="KW-1133">Transmembrane helix</keyword>
<evidence type="ECO:0000313" key="13">
    <source>
        <dbReference type="EMBL" id="KAI1241524.1"/>
    </source>
</evidence>
<sequence length="349" mass="38084">MSILQSQEAPTMEPDPEVTEGGWWRDLGSKEGDRGKGKMCVLMITGVILLAVGVWGKLTLGTYISLIAENSTNAPYVLIGTGTTIIVFGLFGCFATCRGSPWMLKLYAMFLSLVFLAELVAGISGFVFRHEVGGNVLSLHLAAPPWAGAAGNFPGAWRMCGIKDTFLRTYTEAIQNYNKNDERSHAVDNVQESLSCCGIQSYTNWSTSPYFFKHGIPTSCCMNSSDCNTQDLRNMTVAATKVNQKGCYDLVTSFMETNMGIIAGVAFGIAFSQLIGMLLACCLSRFITANQYEMSFKKREVQSLCDDQELQDWRKTAMNFHGATESPRGPPGPPEPDPIPAARPRTAPS</sequence>
<gene>
    <name evidence="13" type="ORF">IHE44_0004997</name>
    <name evidence="12" type="ORF">IHE44_013798</name>
</gene>
<feature type="transmembrane region" description="Helical" evidence="11">
    <location>
        <begin position="106"/>
        <end position="128"/>
    </location>
</feature>
<evidence type="ECO:0000256" key="3">
    <source>
        <dbReference type="ARBA" id="ARBA00022692"/>
    </source>
</evidence>
<dbReference type="Proteomes" id="UP000618051">
    <property type="component" value="Unassembled WGS sequence"/>
</dbReference>
<feature type="non-terminal residue" evidence="12">
    <location>
        <position position="1"/>
    </location>
</feature>
<dbReference type="OrthoDB" id="9972904at2759"/>
<feature type="transmembrane region" description="Helical" evidence="11">
    <location>
        <begin position="261"/>
        <end position="288"/>
    </location>
</feature>
<comment type="similarity">
    <text evidence="2">Belongs to the tetraspanin (TM4SF) family.</text>
</comment>
<dbReference type="CDD" id="cd03161">
    <property type="entry name" value="TM4SF2_6_like_LEL"/>
    <property type="match status" value="1"/>
</dbReference>
<comment type="function">
    <text evidence="7">May be involved in cell proliferation and cell motility.</text>
</comment>
<keyword evidence="3 11" id="KW-0812">Transmembrane</keyword>
<dbReference type="AlphaFoldDB" id="A0A835NRH2"/>
<name>A0A835NRH2_9PASS</name>
<proteinExistence type="inferred from homology"/>
<dbReference type="PRINTS" id="PR00259">
    <property type="entry name" value="TMFOUR"/>
</dbReference>
<evidence type="ECO:0000256" key="10">
    <source>
        <dbReference type="SAM" id="MobiDB-lite"/>
    </source>
</evidence>
<dbReference type="PANTHER" id="PTHR19282:SF257">
    <property type="entry name" value="TETRASPANIN-7"/>
    <property type="match status" value="1"/>
</dbReference>
<feature type="transmembrane region" description="Helical" evidence="11">
    <location>
        <begin position="39"/>
        <end position="56"/>
    </location>
</feature>
<keyword evidence="5 11" id="KW-0472">Membrane</keyword>
<evidence type="ECO:0000256" key="5">
    <source>
        <dbReference type="ARBA" id="ARBA00023136"/>
    </source>
</evidence>
<dbReference type="GO" id="GO:0005886">
    <property type="term" value="C:plasma membrane"/>
    <property type="evidence" value="ECO:0007669"/>
    <property type="project" value="TreeGrafter"/>
</dbReference>
<reference evidence="13" key="3">
    <citation type="submission" date="2022-01" db="EMBL/GenBank/DDBJ databases">
        <authorList>
            <person name="Rubenstein D.R."/>
        </authorList>
    </citation>
    <scope>NUCLEOTIDE SEQUENCE</scope>
    <source>
        <strain evidence="13">SS15</strain>
        <tissue evidence="13">Liver</tissue>
    </source>
</reference>
<comment type="caution">
    <text evidence="12">The sequence shown here is derived from an EMBL/GenBank/DDBJ whole genome shotgun (WGS) entry which is preliminary data.</text>
</comment>
<evidence type="ECO:0000256" key="9">
    <source>
        <dbReference type="ARBA" id="ARBA00081335"/>
    </source>
</evidence>
<dbReference type="EMBL" id="JADDUC020000002">
    <property type="protein sequence ID" value="KAI1241524.1"/>
    <property type="molecule type" value="Genomic_DNA"/>
</dbReference>
<protein>
    <recommendedName>
        <fullName evidence="8">Tetraspanin-7</fullName>
    </recommendedName>
    <alternativeName>
        <fullName evidence="9">Transmembrane 4 superfamily member 2</fullName>
    </alternativeName>
</protein>
<evidence type="ECO:0000256" key="8">
    <source>
        <dbReference type="ARBA" id="ARBA00072056"/>
    </source>
</evidence>
<dbReference type="FunFam" id="1.10.1450.10:FF:000003">
    <property type="entry name" value="Tetraspanin"/>
    <property type="match status" value="1"/>
</dbReference>
<dbReference type="SUPFAM" id="SSF48652">
    <property type="entry name" value="Tetraspanin"/>
    <property type="match status" value="1"/>
</dbReference>
<evidence type="ECO:0000313" key="12">
    <source>
        <dbReference type="EMBL" id="KAG0119770.1"/>
    </source>
</evidence>
<evidence type="ECO:0000256" key="1">
    <source>
        <dbReference type="ARBA" id="ARBA00004141"/>
    </source>
</evidence>
<comment type="subcellular location">
    <subcellularLocation>
        <location evidence="1">Membrane</location>
        <topology evidence="1">Multi-pass membrane protein</topology>
    </subcellularLocation>
</comment>
<feature type="compositionally biased region" description="Pro residues" evidence="10">
    <location>
        <begin position="328"/>
        <end position="341"/>
    </location>
</feature>
<feature type="transmembrane region" description="Helical" evidence="11">
    <location>
        <begin position="76"/>
        <end position="94"/>
    </location>
</feature>
<dbReference type="InterPro" id="IPR008952">
    <property type="entry name" value="Tetraspanin_EC2_sf"/>
</dbReference>
<dbReference type="InterPro" id="IPR018499">
    <property type="entry name" value="Tetraspanin/Peripherin"/>
</dbReference>
<evidence type="ECO:0000256" key="4">
    <source>
        <dbReference type="ARBA" id="ARBA00022989"/>
    </source>
</evidence>
<dbReference type="Gene3D" id="1.10.1450.10">
    <property type="entry name" value="Tetraspanin"/>
    <property type="match status" value="1"/>
</dbReference>